<dbReference type="SMART" id="SM00347">
    <property type="entry name" value="HTH_MARR"/>
    <property type="match status" value="1"/>
</dbReference>
<sequence length="181" mass="19918">MGVAQRKPLRVDPIAQAKRNWLDHGWEDAALGMSVVTSVVRAHQLMLGEIEATLKPLKLSFARFELLRLLAFTREGRMPTASVISRLQVHPTSVSSAVDRLATAGFVEREPHPTDGRATMLVITDSGREAVEAATAQLNEHVFVPLGEPADDATELVRILARFRKQAGDYLEPKPHVEPLA</sequence>
<feature type="domain" description="HTH marR-type" evidence="4">
    <location>
        <begin position="29"/>
        <end position="165"/>
    </location>
</feature>
<evidence type="ECO:0000256" key="2">
    <source>
        <dbReference type="ARBA" id="ARBA00023125"/>
    </source>
</evidence>
<dbReference type="PANTHER" id="PTHR33164:SF101">
    <property type="entry name" value="TRANSCRIPTIONAL REPRESSOR MPRA"/>
    <property type="match status" value="1"/>
</dbReference>
<comment type="caution">
    <text evidence="5">The sequence shown here is derived from an EMBL/GenBank/DDBJ whole genome shotgun (WGS) entry which is preliminary data.</text>
</comment>
<dbReference type="Gene3D" id="1.10.10.10">
    <property type="entry name" value="Winged helix-like DNA-binding domain superfamily/Winged helix DNA-binding domain"/>
    <property type="match status" value="1"/>
</dbReference>
<evidence type="ECO:0000256" key="3">
    <source>
        <dbReference type="ARBA" id="ARBA00023163"/>
    </source>
</evidence>
<dbReference type="PANTHER" id="PTHR33164">
    <property type="entry name" value="TRANSCRIPTIONAL REGULATOR, MARR FAMILY"/>
    <property type="match status" value="1"/>
</dbReference>
<dbReference type="InterPro" id="IPR036390">
    <property type="entry name" value="WH_DNA-bd_sf"/>
</dbReference>
<gene>
    <name evidence="5" type="ORF">ACFSW7_01435</name>
</gene>
<proteinExistence type="predicted"/>
<dbReference type="InterPro" id="IPR023187">
    <property type="entry name" value="Tscrpt_reg_MarR-type_CS"/>
</dbReference>
<dbReference type="Pfam" id="PF12802">
    <property type="entry name" value="MarR_2"/>
    <property type="match status" value="1"/>
</dbReference>
<keyword evidence="2" id="KW-0238">DNA-binding</keyword>
<keyword evidence="6" id="KW-1185">Reference proteome</keyword>
<dbReference type="PROSITE" id="PS01117">
    <property type="entry name" value="HTH_MARR_1"/>
    <property type="match status" value="1"/>
</dbReference>
<dbReference type="InterPro" id="IPR000835">
    <property type="entry name" value="HTH_MarR-typ"/>
</dbReference>
<evidence type="ECO:0000256" key="1">
    <source>
        <dbReference type="ARBA" id="ARBA00023015"/>
    </source>
</evidence>
<dbReference type="PROSITE" id="PS50995">
    <property type="entry name" value="HTH_MARR_2"/>
    <property type="match status" value="1"/>
</dbReference>
<reference evidence="6" key="1">
    <citation type="journal article" date="2019" name="Int. J. Syst. Evol. Microbiol.">
        <title>The Global Catalogue of Microorganisms (GCM) 10K type strain sequencing project: providing services to taxonomists for standard genome sequencing and annotation.</title>
        <authorList>
            <consortium name="The Broad Institute Genomics Platform"/>
            <consortium name="The Broad Institute Genome Sequencing Center for Infectious Disease"/>
            <person name="Wu L."/>
            <person name="Ma J."/>
        </authorList>
    </citation>
    <scope>NUCLEOTIDE SEQUENCE [LARGE SCALE GENOMIC DNA]</scope>
    <source>
        <strain evidence="6">TISTR 1514</strain>
    </source>
</reference>
<dbReference type="SUPFAM" id="SSF46785">
    <property type="entry name" value="Winged helix' DNA-binding domain"/>
    <property type="match status" value="1"/>
</dbReference>
<evidence type="ECO:0000313" key="6">
    <source>
        <dbReference type="Proteomes" id="UP001597492"/>
    </source>
</evidence>
<name>A0ABW5UTS2_9MICO</name>
<dbReference type="RefSeq" id="WP_019618864.1">
    <property type="nucleotide sequence ID" value="NZ_JBHUNE010000001.1"/>
</dbReference>
<keyword evidence="1" id="KW-0805">Transcription regulation</keyword>
<dbReference type="InterPro" id="IPR036388">
    <property type="entry name" value="WH-like_DNA-bd_sf"/>
</dbReference>
<protein>
    <submittedName>
        <fullName evidence="5">MarR family winged helix-turn-helix transcriptional regulator</fullName>
    </submittedName>
</protein>
<organism evidence="5 6">
    <name type="scientific">Gulosibacter faecalis</name>
    <dbReference type="NCBI Taxonomy" id="272240"/>
    <lineage>
        <taxon>Bacteria</taxon>
        <taxon>Bacillati</taxon>
        <taxon>Actinomycetota</taxon>
        <taxon>Actinomycetes</taxon>
        <taxon>Micrococcales</taxon>
        <taxon>Microbacteriaceae</taxon>
        <taxon>Gulosibacter</taxon>
    </lineage>
</organism>
<accession>A0ABW5UTS2</accession>
<keyword evidence="3" id="KW-0804">Transcription</keyword>
<dbReference type="InterPro" id="IPR039422">
    <property type="entry name" value="MarR/SlyA-like"/>
</dbReference>
<evidence type="ECO:0000313" key="5">
    <source>
        <dbReference type="EMBL" id="MFD2757037.1"/>
    </source>
</evidence>
<dbReference type="Proteomes" id="UP001597492">
    <property type="component" value="Unassembled WGS sequence"/>
</dbReference>
<evidence type="ECO:0000259" key="4">
    <source>
        <dbReference type="PROSITE" id="PS50995"/>
    </source>
</evidence>
<dbReference type="EMBL" id="JBHUNE010000001">
    <property type="protein sequence ID" value="MFD2757037.1"/>
    <property type="molecule type" value="Genomic_DNA"/>
</dbReference>